<sequence>MWEWVTSISPPSTCPPSPPALVVFSFSSSRASSPEEEPPSEVLAFYIFINGDYNTHLFVENPKNLFWIGDAANSQGSKPTTIHTYTLQPCNKNGRALTSFVQH</sequence>
<gene>
    <name evidence="1" type="ORF">O181_096701</name>
</gene>
<organism evidence="1 2">
    <name type="scientific">Austropuccinia psidii MF-1</name>
    <dbReference type="NCBI Taxonomy" id="1389203"/>
    <lineage>
        <taxon>Eukaryota</taxon>
        <taxon>Fungi</taxon>
        <taxon>Dikarya</taxon>
        <taxon>Basidiomycota</taxon>
        <taxon>Pucciniomycotina</taxon>
        <taxon>Pucciniomycetes</taxon>
        <taxon>Pucciniales</taxon>
        <taxon>Sphaerophragmiaceae</taxon>
        <taxon>Austropuccinia</taxon>
    </lineage>
</organism>
<comment type="caution">
    <text evidence="1">The sequence shown here is derived from an EMBL/GenBank/DDBJ whole genome shotgun (WGS) entry which is preliminary data.</text>
</comment>
<dbReference type="Proteomes" id="UP000765509">
    <property type="component" value="Unassembled WGS sequence"/>
</dbReference>
<evidence type="ECO:0000313" key="1">
    <source>
        <dbReference type="EMBL" id="MBW0556986.1"/>
    </source>
</evidence>
<dbReference type="AlphaFoldDB" id="A0A9Q3PEF5"/>
<accession>A0A9Q3PEF5</accession>
<evidence type="ECO:0000313" key="2">
    <source>
        <dbReference type="Proteomes" id="UP000765509"/>
    </source>
</evidence>
<reference evidence="1" key="1">
    <citation type="submission" date="2021-03" db="EMBL/GenBank/DDBJ databases">
        <title>Draft genome sequence of rust myrtle Austropuccinia psidii MF-1, a brazilian biotype.</title>
        <authorList>
            <person name="Quecine M.C."/>
            <person name="Pachon D.M.R."/>
            <person name="Bonatelli M.L."/>
            <person name="Correr F.H."/>
            <person name="Franceschini L.M."/>
            <person name="Leite T.F."/>
            <person name="Margarido G.R.A."/>
            <person name="Almeida C.A."/>
            <person name="Ferrarezi J.A."/>
            <person name="Labate C.A."/>
        </authorList>
    </citation>
    <scope>NUCLEOTIDE SEQUENCE</scope>
    <source>
        <strain evidence="1">MF-1</strain>
    </source>
</reference>
<keyword evidence="2" id="KW-1185">Reference proteome</keyword>
<proteinExistence type="predicted"/>
<dbReference type="EMBL" id="AVOT02064643">
    <property type="protein sequence ID" value="MBW0556986.1"/>
    <property type="molecule type" value="Genomic_DNA"/>
</dbReference>
<name>A0A9Q3PEF5_9BASI</name>
<protein>
    <submittedName>
        <fullName evidence="1">Uncharacterized protein</fullName>
    </submittedName>
</protein>